<comment type="caution">
    <text evidence="3">The sequence shown here is derived from an EMBL/GenBank/DDBJ whole genome shotgun (WGS) entry which is preliminary data.</text>
</comment>
<organism evidence="3 4">
    <name type="scientific">Nakamurella alba</name>
    <dbReference type="NCBI Taxonomy" id="2665158"/>
    <lineage>
        <taxon>Bacteria</taxon>
        <taxon>Bacillati</taxon>
        <taxon>Actinomycetota</taxon>
        <taxon>Actinomycetes</taxon>
        <taxon>Nakamurellales</taxon>
        <taxon>Nakamurellaceae</taxon>
        <taxon>Nakamurella</taxon>
    </lineage>
</organism>
<evidence type="ECO:0000259" key="2">
    <source>
        <dbReference type="Pfam" id="PF01636"/>
    </source>
</evidence>
<dbReference type="InterPro" id="IPR011009">
    <property type="entry name" value="Kinase-like_dom_sf"/>
</dbReference>
<dbReference type="AlphaFoldDB" id="A0A7K1FLX4"/>
<name>A0A7K1FLX4_9ACTN</name>
<dbReference type="GO" id="GO:0016740">
    <property type="term" value="F:transferase activity"/>
    <property type="evidence" value="ECO:0007669"/>
    <property type="project" value="UniProtKB-KW"/>
</dbReference>
<dbReference type="InterPro" id="IPR002575">
    <property type="entry name" value="Aminoglycoside_PTrfase"/>
</dbReference>
<feature type="region of interest" description="Disordered" evidence="1">
    <location>
        <begin position="37"/>
        <end position="208"/>
    </location>
</feature>
<dbReference type="Gene3D" id="3.90.1200.10">
    <property type="match status" value="1"/>
</dbReference>
<evidence type="ECO:0000256" key="1">
    <source>
        <dbReference type="SAM" id="MobiDB-lite"/>
    </source>
</evidence>
<feature type="domain" description="Aminoglycoside phosphotransferase" evidence="2">
    <location>
        <begin position="331"/>
        <end position="544"/>
    </location>
</feature>
<proteinExistence type="predicted"/>
<keyword evidence="4" id="KW-1185">Reference proteome</keyword>
<keyword evidence="3" id="KW-0808">Transferase</keyword>
<feature type="compositionally biased region" description="Basic and acidic residues" evidence="1">
    <location>
        <begin position="108"/>
        <end position="120"/>
    </location>
</feature>
<dbReference type="Proteomes" id="UP000460221">
    <property type="component" value="Unassembled WGS sequence"/>
</dbReference>
<feature type="compositionally biased region" description="Low complexity" evidence="1">
    <location>
        <begin position="53"/>
        <end position="76"/>
    </location>
</feature>
<feature type="compositionally biased region" description="Basic residues" evidence="1">
    <location>
        <begin position="37"/>
        <end position="50"/>
    </location>
</feature>
<dbReference type="EMBL" id="WLYK01000002">
    <property type="protein sequence ID" value="MTD14319.1"/>
    <property type="molecule type" value="Genomic_DNA"/>
</dbReference>
<gene>
    <name evidence="3" type="ORF">GIS00_10200</name>
</gene>
<dbReference type="Pfam" id="PF01636">
    <property type="entry name" value="APH"/>
    <property type="match status" value="1"/>
</dbReference>
<reference evidence="3 4" key="1">
    <citation type="submission" date="2019-11" db="EMBL/GenBank/DDBJ databases">
        <authorList>
            <person name="Jiang L.-Q."/>
        </authorList>
    </citation>
    <scope>NUCLEOTIDE SEQUENCE [LARGE SCALE GENOMIC DNA]</scope>
    <source>
        <strain evidence="3 4">YIM 132087</strain>
    </source>
</reference>
<protein>
    <submittedName>
        <fullName evidence="3">Phosphotransferase</fullName>
    </submittedName>
</protein>
<evidence type="ECO:0000313" key="4">
    <source>
        <dbReference type="Proteomes" id="UP000460221"/>
    </source>
</evidence>
<evidence type="ECO:0000313" key="3">
    <source>
        <dbReference type="EMBL" id="MTD14319.1"/>
    </source>
</evidence>
<dbReference type="SUPFAM" id="SSF56112">
    <property type="entry name" value="Protein kinase-like (PK-like)"/>
    <property type="match status" value="1"/>
</dbReference>
<accession>A0A7K1FLX4</accession>
<sequence>MGVPVRRRIRAASLLPGRPVDGCTAAVPVGSRGHRRHLAGARTRPGHRHPGTGVPAGAPGRSAGPRCGRRGAGPMARDADHSCGPRRRCTRLAGIRGDGGATGARPGTADRRPGGTDRRPPQQAAGSGSGARGLLARSTADRTRRRGRTAGPGPGRDRLRCRRSRLAPDGRSGRLRMAGPARRLRAGHRTTGPGPAGPAGRRARPADRPLPLLCGGLGDRHRRHGPADGIPGGATMIDDVFRDAAGVGAERIVARPVSATELSVALEVGGQEWAARWFERAQDASAAAAAVPAARPLGRFVLYPGGADPRLPGLARRIAGGGVLVSHRVGRRAVLTDRDRRTFTKVVRASRLPGLLEAARASSVLGVTVPEIVAVDGDAVTTAALPGRSLHELIAAADPALPGMVRAVGRALAALHAAEPPDGLPVHDSAAELAVTRRWEDLARRWGAALPTAATPPRPRTARGVALHRDLHDKQLLIGGTGPTGDPATDSGPEVGFIDFDLLAIGDPALDLANLLEHLRWREVHGGHRGAAGLRAALLDGYDPSAAVRAALPFHCALTRRRLAAVYHFRTHLRPERSSRIPDENFLIHGS</sequence>